<keyword evidence="1" id="KW-0862">Zinc</keyword>
<dbReference type="EMBL" id="JBJQOH010000002">
    <property type="protein sequence ID" value="KAL3695881.1"/>
    <property type="molecule type" value="Genomic_DNA"/>
</dbReference>
<evidence type="ECO:0000313" key="4">
    <source>
        <dbReference type="EMBL" id="KAL3695881.1"/>
    </source>
</evidence>
<keyword evidence="5" id="KW-1185">Reference proteome</keyword>
<proteinExistence type="predicted"/>
<dbReference type="InterPro" id="IPR007527">
    <property type="entry name" value="Znf_SWIM"/>
</dbReference>
<feature type="domain" description="SWIM-type" evidence="3">
    <location>
        <begin position="563"/>
        <end position="596"/>
    </location>
</feature>
<evidence type="ECO:0000259" key="3">
    <source>
        <dbReference type="PROSITE" id="PS50966"/>
    </source>
</evidence>
<evidence type="ECO:0000256" key="1">
    <source>
        <dbReference type="PROSITE-ProRule" id="PRU00325"/>
    </source>
</evidence>
<dbReference type="AlphaFoldDB" id="A0ABD3HY20"/>
<protein>
    <recommendedName>
        <fullName evidence="3">SWIM-type domain-containing protein</fullName>
    </recommendedName>
</protein>
<keyword evidence="1" id="KW-0863">Zinc-finger</keyword>
<gene>
    <name evidence="4" type="ORF">R1sor_009957</name>
</gene>
<accession>A0ABD3HY20</accession>
<feature type="region of interest" description="Disordered" evidence="2">
    <location>
        <begin position="752"/>
        <end position="779"/>
    </location>
</feature>
<dbReference type="GO" id="GO:0008270">
    <property type="term" value="F:zinc ion binding"/>
    <property type="evidence" value="ECO:0007669"/>
    <property type="project" value="UniProtKB-KW"/>
</dbReference>
<sequence>MPPLTHAPDVRQGLLPGPCFMETYSGDSERQMIAKDFYQTVRKARTVLFQDRPVFQHWAVDCSEEFITTLSTWEDHENPRELFKKWAEDVLRVEVETGSGLYWELRTWERSATRPNEFVATLRCACRQDRVSVNRQNSLANPRASEKRRSIQRFRCQDELHVTLDTATALCSVTCIHLEDHDRPSWRENKFPLAALEFLDKVVEAGMRTADVYRLLRLQDHIDPEKITWAQVNYWVAEIESWRYGAGEPDQMKSSKDFIDRPENTAKGFEMLLYEDNDDFQVISFLTPFWRYVSTVKEVLTNSTFKTNDMRFEMFALIGNLGGFGVPQCYLFYLKKTIADEATPSVTQPRGCRKGLLYDWMCKLREKGLRPAFFITDKDAGQIEAAQRAIPEMHVQLCLKHCLDAVERRMVALDRGTNPYEPSAAHTVFPFIDPTWGPSVGDIVTGSICPPEYRASVKIFVAQHFNMHPLIPDLSGTERPAAELHELVVYEAYMFCHERGLHRFWAYLWNEWLVYLLAKKVVGDVEISLKQFQKRREFPTWWVKFRKRWVDLAERDPSDRGYYVTDVSAWSCSCPAFVSAKYLVCKHLVLGYKEQVSTEVPVFLQTYKRFEPPFYVFQSEEEFFSRQTMSLESDPWYNHPLFVEHGLPEDHANDLPENHGVGNFDLNEAEDPANGFPKGHGVGLFDLNEATEEVIGDNNIEPEVHAEPNVAAIARHLAEVNVRGDDESGEEEHADPDRQAYEVMVRVLQQTFDDARPPDPCLEGRAFARGFDPQQKALN</sequence>
<evidence type="ECO:0000313" key="5">
    <source>
        <dbReference type="Proteomes" id="UP001633002"/>
    </source>
</evidence>
<organism evidence="4 5">
    <name type="scientific">Riccia sorocarpa</name>
    <dbReference type="NCBI Taxonomy" id="122646"/>
    <lineage>
        <taxon>Eukaryota</taxon>
        <taxon>Viridiplantae</taxon>
        <taxon>Streptophyta</taxon>
        <taxon>Embryophyta</taxon>
        <taxon>Marchantiophyta</taxon>
        <taxon>Marchantiopsida</taxon>
        <taxon>Marchantiidae</taxon>
        <taxon>Marchantiales</taxon>
        <taxon>Ricciaceae</taxon>
        <taxon>Riccia</taxon>
    </lineage>
</organism>
<evidence type="ECO:0000256" key="2">
    <source>
        <dbReference type="SAM" id="MobiDB-lite"/>
    </source>
</evidence>
<reference evidence="4 5" key="1">
    <citation type="submission" date="2024-09" db="EMBL/GenBank/DDBJ databases">
        <title>Chromosome-scale assembly of Riccia sorocarpa.</title>
        <authorList>
            <person name="Paukszto L."/>
        </authorList>
    </citation>
    <scope>NUCLEOTIDE SEQUENCE [LARGE SCALE GENOMIC DNA]</scope>
    <source>
        <strain evidence="4">LP-2024</strain>
        <tissue evidence="4">Aerial parts of the thallus</tissue>
    </source>
</reference>
<comment type="caution">
    <text evidence="4">The sequence shown here is derived from an EMBL/GenBank/DDBJ whole genome shotgun (WGS) entry which is preliminary data.</text>
</comment>
<name>A0ABD3HY20_9MARC</name>
<dbReference type="PROSITE" id="PS50966">
    <property type="entry name" value="ZF_SWIM"/>
    <property type="match status" value="1"/>
</dbReference>
<dbReference type="Proteomes" id="UP001633002">
    <property type="component" value="Unassembled WGS sequence"/>
</dbReference>
<keyword evidence="1" id="KW-0479">Metal-binding</keyword>